<accession>A0A1H2X733</accession>
<protein>
    <recommendedName>
        <fullName evidence="4">DUF3887 domain-containing protein</fullName>
    </recommendedName>
</protein>
<dbReference type="Proteomes" id="UP000182379">
    <property type="component" value="Unassembled WGS sequence"/>
</dbReference>
<gene>
    <name evidence="2" type="ORF">SAMN05216495_1089</name>
</gene>
<comment type="caution">
    <text evidence="2">The sequence shown here is derived from an EMBL/GenBank/DDBJ whole genome shotgun (WGS) entry which is preliminary data.</text>
</comment>
<feature type="signal peptide" evidence="1">
    <location>
        <begin position="1"/>
        <end position="22"/>
    </location>
</feature>
<dbReference type="OMA" id="IMPADIQ"/>
<dbReference type="AlphaFoldDB" id="A0A1H2X733"/>
<dbReference type="GeneID" id="78334088"/>
<dbReference type="EMBL" id="FNOP01000008">
    <property type="protein sequence ID" value="SDW88578.1"/>
    <property type="molecule type" value="Genomic_DNA"/>
</dbReference>
<sequence>MKKIIMMLTAVLSLGMASLGFASPASDLLAQEETTTTKVISLIQGKGQLAEVSTGFSPALQKNFNAAALANMKKGVTEQLGGISNLKLVRLDKFADADRLIYIGDAKKAPNVQMTFVFSVKGKKAELQGLNLIPVEVKQVKNNQAK</sequence>
<evidence type="ECO:0000256" key="1">
    <source>
        <dbReference type="SAM" id="SignalP"/>
    </source>
</evidence>
<evidence type="ECO:0000313" key="2">
    <source>
        <dbReference type="EMBL" id="SDW88578.1"/>
    </source>
</evidence>
<name>A0A1H2X733_ACIFE</name>
<keyword evidence="1" id="KW-0732">Signal</keyword>
<evidence type="ECO:0008006" key="4">
    <source>
        <dbReference type="Google" id="ProtNLM"/>
    </source>
</evidence>
<organism evidence="2 3">
    <name type="scientific">Acidaminococcus fermentans</name>
    <dbReference type="NCBI Taxonomy" id="905"/>
    <lineage>
        <taxon>Bacteria</taxon>
        <taxon>Bacillati</taxon>
        <taxon>Bacillota</taxon>
        <taxon>Negativicutes</taxon>
        <taxon>Acidaminococcales</taxon>
        <taxon>Acidaminococcaceae</taxon>
        <taxon>Acidaminococcus</taxon>
    </lineage>
</organism>
<dbReference type="RefSeq" id="WP_012937730.1">
    <property type="nucleotide sequence ID" value="NZ_CALAKB010000030.1"/>
</dbReference>
<proteinExistence type="predicted"/>
<reference evidence="2 3" key="1">
    <citation type="submission" date="2016-10" db="EMBL/GenBank/DDBJ databases">
        <authorList>
            <person name="Varghese N."/>
            <person name="Submissions S."/>
        </authorList>
    </citation>
    <scope>NUCLEOTIDE SEQUENCE [LARGE SCALE GENOMIC DNA]</scope>
    <source>
        <strain evidence="2 3">WCC6</strain>
    </source>
</reference>
<evidence type="ECO:0000313" key="3">
    <source>
        <dbReference type="Proteomes" id="UP000182379"/>
    </source>
</evidence>
<feature type="chain" id="PRO_5039185543" description="DUF3887 domain-containing protein" evidence="1">
    <location>
        <begin position="23"/>
        <end position="146"/>
    </location>
</feature>